<proteinExistence type="predicted"/>
<evidence type="ECO:0000256" key="1">
    <source>
        <dbReference type="SAM" id="MobiDB-lite"/>
    </source>
</evidence>
<evidence type="ECO:0000259" key="2">
    <source>
        <dbReference type="Pfam" id="PF00149"/>
    </source>
</evidence>
<dbReference type="InterPro" id="IPR050126">
    <property type="entry name" value="Ap4A_hydrolase"/>
</dbReference>
<feature type="region of interest" description="Disordered" evidence="1">
    <location>
        <begin position="29"/>
        <end position="49"/>
    </location>
</feature>
<dbReference type="EMBL" id="JAFLNF010000008">
    <property type="protein sequence ID" value="MBO0347063.1"/>
    <property type="molecule type" value="Genomic_DNA"/>
</dbReference>
<comment type="caution">
    <text evidence="3">The sequence shown here is derived from an EMBL/GenBank/DDBJ whole genome shotgun (WGS) entry which is preliminary data.</text>
</comment>
<dbReference type="InterPro" id="IPR029052">
    <property type="entry name" value="Metallo-depent_PP-like"/>
</dbReference>
<dbReference type="Pfam" id="PF00149">
    <property type="entry name" value="Metallophos"/>
    <property type="match status" value="1"/>
</dbReference>
<dbReference type="GO" id="GO:0005737">
    <property type="term" value="C:cytoplasm"/>
    <property type="evidence" value="ECO:0007669"/>
    <property type="project" value="TreeGrafter"/>
</dbReference>
<dbReference type="GO" id="GO:0016791">
    <property type="term" value="F:phosphatase activity"/>
    <property type="evidence" value="ECO:0007669"/>
    <property type="project" value="TreeGrafter"/>
</dbReference>
<dbReference type="GO" id="GO:0008803">
    <property type="term" value="F:bis(5'-nucleosyl)-tetraphosphatase (symmetrical) activity"/>
    <property type="evidence" value="ECO:0007669"/>
    <property type="project" value="TreeGrafter"/>
</dbReference>
<dbReference type="SUPFAM" id="SSF56300">
    <property type="entry name" value="Metallo-dependent phosphatases"/>
    <property type="match status" value="1"/>
</dbReference>
<dbReference type="CDD" id="cd00144">
    <property type="entry name" value="MPP_PPP_family"/>
    <property type="match status" value="1"/>
</dbReference>
<evidence type="ECO:0000313" key="4">
    <source>
        <dbReference type="Proteomes" id="UP000664779"/>
    </source>
</evidence>
<accession>A0A939JB44</accession>
<dbReference type="InterPro" id="IPR004843">
    <property type="entry name" value="Calcineurin-like_PHP"/>
</dbReference>
<keyword evidence="4" id="KW-1185">Reference proteome</keyword>
<evidence type="ECO:0000313" key="3">
    <source>
        <dbReference type="EMBL" id="MBO0347063.1"/>
    </source>
</evidence>
<dbReference type="Gene3D" id="3.60.21.10">
    <property type="match status" value="1"/>
</dbReference>
<gene>
    <name evidence="3" type="ORF">J0X15_17685</name>
</gene>
<name>A0A939JB44_9HYPH</name>
<dbReference type="PANTHER" id="PTHR42850">
    <property type="entry name" value="METALLOPHOSPHOESTERASE"/>
    <property type="match status" value="1"/>
</dbReference>
<reference evidence="3" key="1">
    <citation type="submission" date="2021-03" db="EMBL/GenBank/DDBJ databases">
        <title>Roseibium sp. CAU 1637 isolated from Incheon.</title>
        <authorList>
            <person name="Kim W."/>
        </authorList>
    </citation>
    <scope>NUCLEOTIDE SEQUENCE</scope>
    <source>
        <strain evidence="3">CAU 1637</strain>
    </source>
</reference>
<dbReference type="PANTHER" id="PTHR42850:SF4">
    <property type="entry name" value="ZINC-DEPENDENT ENDOPOLYPHOSPHATASE"/>
    <property type="match status" value="1"/>
</dbReference>
<dbReference type="AlphaFoldDB" id="A0A939JB44"/>
<dbReference type="GO" id="GO:0110154">
    <property type="term" value="P:RNA decapping"/>
    <property type="evidence" value="ECO:0007669"/>
    <property type="project" value="TreeGrafter"/>
</dbReference>
<feature type="domain" description="Calcineurin-like phosphoesterase" evidence="2">
    <location>
        <begin position="60"/>
        <end position="251"/>
    </location>
</feature>
<sequence length="294" mass="32466">MQTRCLDPSSYFCKGRPFLHLPDSFLKMPMRPDETDGSSSSLRERKSRARLTRPCPANGIYAIGDVHGCLDLLKKLEEKIIADRKDPAEDTLILYLGDLVDRGPDSKGVIDHCLSPLPPGFERMSLCGNHDQLFYEFLLNPSLASDWIAFGGQETLMSYGVDVASLLSRCSGEEGFRSLLGEAIPKSHFRYLQELPVALTTDQAHFVHAGMRPGVSMADQIDDDLMWIREEFLVAHPASDRLIVHGHTPAPTPQLGPDRIGIDTKAVGSGPLTAVHIYHGSHRFLSVSPCEYGP</sequence>
<dbReference type="Proteomes" id="UP000664779">
    <property type="component" value="Unassembled WGS sequence"/>
</dbReference>
<protein>
    <submittedName>
        <fullName evidence="3">Serine/threonine protein phosphatase</fullName>
    </submittedName>
</protein>
<organism evidence="3 4">
    <name type="scientific">Roseibium limicola</name>
    <dbReference type="NCBI Taxonomy" id="2816037"/>
    <lineage>
        <taxon>Bacteria</taxon>
        <taxon>Pseudomonadati</taxon>
        <taxon>Pseudomonadota</taxon>
        <taxon>Alphaproteobacteria</taxon>
        <taxon>Hyphomicrobiales</taxon>
        <taxon>Stappiaceae</taxon>
        <taxon>Roseibium</taxon>
    </lineage>
</organism>